<dbReference type="InterPro" id="IPR011333">
    <property type="entry name" value="SKP1/BTB/POZ_sf"/>
</dbReference>
<evidence type="ECO:0000256" key="1">
    <source>
        <dbReference type="SAM" id="MobiDB-lite"/>
    </source>
</evidence>
<dbReference type="InterPro" id="IPR000210">
    <property type="entry name" value="BTB/POZ_dom"/>
</dbReference>
<evidence type="ECO:0000259" key="2">
    <source>
        <dbReference type="PROSITE" id="PS50097"/>
    </source>
</evidence>
<name>A0A2J6SN97_9HELO</name>
<dbReference type="OrthoDB" id="194443at2759"/>
<accession>A0A2J6SN97</accession>
<feature type="domain" description="BTB" evidence="2">
    <location>
        <begin position="33"/>
        <end position="102"/>
    </location>
</feature>
<dbReference type="GeneID" id="36595641"/>
<dbReference type="PANTHER" id="PTHR47843:SF2">
    <property type="entry name" value="BTB DOMAIN-CONTAINING PROTEIN"/>
    <property type="match status" value="1"/>
</dbReference>
<organism evidence="3 4">
    <name type="scientific">Hyaloscypha bicolor E</name>
    <dbReference type="NCBI Taxonomy" id="1095630"/>
    <lineage>
        <taxon>Eukaryota</taxon>
        <taxon>Fungi</taxon>
        <taxon>Dikarya</taxon>
        <taxon>Ascomycota</taxon>
        <taxon>Pezizomycotina</taxon>
        <taxon>Leotiomycetes</taxon>
        <taxon>Helotiales</taxon>
        <taxon>Hyaloscyphaceae</taxon>
        <taxon>Hyaloscypha</taxon>
        <taxon>Hyaloscypha bicolor</taxon>
    </lineage>
</organism>
<sequence>MPPSERRPFGTFGRPTPKPPAAPKLPDFCNLGEAVTFIIGPQKKTFFIHKKLACDYSPVLKAAFIGSFLEGQTQTYTLEDTTEEGFGLFCQWVYTQKLDGDLGGQTKSVPALCRVWVLAGKLLMPRLQNIAIDKIEELRPIENTIHIPIFQYVWDNTVADSPLRRIFISQCVWTLNKDEFRTSLSLFPKEMLSEMCYVFRDVTMKGTKFSIHMADFHVKED</sequence>
<dbReference type="Gene3D" id="3.30.710.10">
    <property type="entry name" value="Potassium Channel Kv1.1, Chain A"/>
    <property type="match status" value="1"/>
</dbReference>
<gene>
    <name evidence="3" type="ORF">K444DRAFT_669859</name>
</gene>
<evidence type="ECO:0000313" key="3">
    <source>
        <dbReference type="EMBL" id="PMD52257.1"/>
    </source>
</evidence>
<dbReference type="RefSeq" id="XP_024729161.1">
    <property type="nucleotide sequence ID" value="XM_024887565.1"/>
</dbReference>
<dbReference type="AlphaFoldDB" id="A0A2J6SN97"/>
<dbReference type="Pfam" id="PF00651">
    <property type="entry name" value="BTB"/>
    <property type="match status" value="1"/>
</dbReference>
<reference evidence="3 4" key="1">
    <citation type="submission" date="2016-04" db="EMBL/GenBank/DDBJ databases">
        <title>A degradative enzymes factory behind the ericoid mycorrhizal symbiosis.</title>
        <authorList>
            <consortium name="DOE Joint Genome Institute"/>
            <person name="Martino E."/>
            <person name="Morin E."/>
            <person name="Grelet G."/>
            <person name="Kuo A."/>
            <person name="Kohler A."/>
            <person name="Daghino S."/>
            <person name="Barry K."/>
            <person name="Choi C."/>
            <person name="Cichocki N."/>
            <person name="Clum A."/>
            <person name="Copeland A."/>
            <person name="Hainaut M."/>
            <person name="Haridas S."/>
            <person name="Labutti K."/>
            <person name="Lindquist E."/>
            <person name="Lipzen A."/>
            <person name="Khouja H.-R."/>
            <person name="Murat C."/>
            <person name="Ohm R."/>
            <person name="Olson A."/>
            <person name="Spatafora J."/>
            <person name="Veneault-Fourrey C."/>
            <person name="Henrissat B."/>
            <person name="Grigoriev I."/>
            <person name="Martin F."/>
            <person name="Perotto S."/>
        </authorList>
    </citation>
    <scope>NUCLEOTIDE SEQUENCE [LARGE SCALE GENOMIC DNA]</scope>
    <source>
        <strain evidence="3 4">E</strain>
    </source>
</reference>
<dbReference type="SUPFAM" id="SSF54695">
    <property type="entry name" value="POZ domain"/>
    <property type="match status" value="1"/>
</dbReference>
<dbReference type="PROSITE" id="PS50097">
    <property type="entry name" value="BTB"/>
    <property type="match status" value="1"/>
</dbReference>
<dbReference type="Proteomes" id="UP000235371">
    <property type="component" value="Unassembled WGS sequence"/>
</dbReference>
<dbReference type="STRING" id="1095630.A0A2J6SN97"/>
<proteinExistence type="predicted"/>
<dbReference type="PANTHER" id="PTHR47843">
    <property type="entry name" value="BTB DOMAIN-CONTAINING PROTEIN-RELATED"/>
    <property type="match status" value="1"/>
</dbReference>
<dbReference type="InParanoid" id="A0A2J6SN97"/>
<feature type="region of interest" description="Disordered" evidence="1">
    <location>
        <begin position="1"/>
        <end position="23"/>
    </location>
</feature>
<protein>
    <recommendedName>
        <fullName evidence="2">BTB domain-containing protein</fullName>
    </recommendedName>
</protein>
<keyword evidence="4" id="KW-1185">Reference proteome</keyword>
<evidence type="ECO:0000313" key="4">
    <source>
        <dbReference type="Proteomes" id="UP000235371"/>
    </source>
</evidence>
<dbReference type="EMBL" id="KZ613912">
    <property type="protein sequence ID" value="PMD52257.1"/>
    <property type="molecule type" value="Genomic_DNA"/>
</dbReference>